<comment type="subcellular location">
    <subcellularLocation>
        <location evidence="1 10">Cell membrane</location>
        <topology evidence="1 10">Multi-pass membrane protein</topology>
    </subcellularLocation>
</comment>
<keyword evidence="4" id="KW-0813">Transport</keyword>
<dbReference type="AlphaFoldDB" id="A0A2D3WDU8"/>
<dbReference type="PANTHER" id="PTHR42922">
    <property type="entry name" value="PHOSPHATE TRANSPORT SYSTEM PERMEASE PROTEIN PSTA"/>
    <property type="match status" value="1"/>
</dbReference>
<evidence type="ECO:0000256" key="10">
    <source>
        <dbReference type="RuleBase" id="RU363043"/>
    </source>
</evidence>
<feature type="transmembrane region" description="Helical" evidence="10">
    <location>
        <begin position="70"/>
        <end position="94"/>
    </location>
</feature>
<dbReference type="InterPro" id="IPR000515">
    <property type="entry name" value="MetI-like"/>
</dbReference>
<feature type="transmembrane region" description="Helical" evidence="10">
    <location>
        <begin position="114"/>
        <end position="132"/>
    </location>
</feature>
<keyword evidence="5 10" id="KW-1003">Cell membrane</keyword>
<keyword evidence="9 10" id="KW-0472">Membrane</keyword>
<dbReference type="NCBIfam" id="TIGR00974">
    <property type="entry name" value="3a0107s02c"/>
    <property type="match status" value="1"/>
</dbReference>
<name>A0A2D3WDU8_9BACT</name>
<dbReference type="InterPro" id="IPR005672">
    <property type="entry name" value="Phosphate_PstA"/>
</dbReference>
<evidence type="ECO:0000256" key="9">
    <source>
        <dbReference type="ARBA" id="ARBA00023136"/>
    </source>
</evidence>
<dbReference type="InterPro" id="IPR035906">
    <property type="entry name" value="MetI-like_sf"/>
</dbReference>
<evidence type="ECO:0000256" key="6">
    <source>
        <dbReference type="ARBA" id="ARBA00022592"/>
    </source>
</evidence>
<organism evidence="12 13">
    <name type="scientific">Sulfurospirillum cavolei</name>
    <dbReference type="NCBI Taxonomy" id="366522"/>
    <lineage>
        <taxon>Bacteria</taxon>
        <taxon>Pseudomonadati</taxon>
        <taxon>Campylobacterota</taxon>
        <taxon>Epsilonproteobacteria</taxon>
        <taxon>Campylobacterales</taxon>
        <taxon>Sulfurospirillaceae</taxon>
        <taxon>Sulfurospirillum</taxon>
    </lineage>
</organism>
<feature type="transmembrane region" description="Helical" evidence="10">
    <location>
        <begin position="188"/>
        <end position="209"/>
    </location>
</feature>
<dbReference type="GO" id="GO:0005886">
    <property type="term" value="C:plasma membrane"/>
    <property type="evidence" value="ECO:0007669"/>
    <property type="project" value="UniProtKB-SubCell"/>
</dbReference>
<keyword evidence="8 10" id="KW-1133">Transmembrane helix</keyword>
<evidence type="ECO:0000256" key="8">
    <source>
        <dbReference type="ARBA" id="ARBA00022989"/>
    </source>
</evidence>
<accession>A0A2D3WDU8</accession>
<evidence type="ECO:0000259" key="11">
    <source>
        <dbReference type="PROSITE" id="PS50928"/>
    </source>
</evidence>
<keyword evidence="6" id="KW-0592">Phosphate transport</keyword>
<keyword evidence="7 10" id="KW-0812">Transmembrane</keyword>
<dbReference type="CDD" id="cd06261">
    <property type="entry name" value="TM_PBP2"/>
    <property type="match status" value="1"/>
</dbReference>
<feature type="transmembrane region" description="Helical" evidence="10">
    <location>
        <begin position="138"/>
        <end position="156"/>
    </location>
</feature>
<dbReference type="PANTHER" id="PTHR42922:SF1">
    <property type="entry name" value="PHOSPHATE TRANSPORT SYSTEM PERMEASE PROTEIN PSTA"/>
    <property type="match status" value="1"/>
</dbReference>
<dbReference type="PROSITE" id="PS50928">
    <property type="entry name" value="ABC_TM1"/>
    <property type="match status" value="1"/>
</dbReference>
<gene>
    <name evidence="12" type="primary">pstA</name>
    <name evidence="12" type="ORF">CFH80_02385</name>
</gene>
<dbReference type="SUPFAM" id="SSF161098">
    <property type="entry name" value="MetI-like"/>
    <property type="match status" value="1"/>
</dbReference>
<evidence type="ECO:0000313" key="12">
    <source>
        <dbReference type="EMBL" id="DAB36907.1"/>
    </source>
</evidence>
<evidence type="ECO:0000256" key="1">
    <source>
        <dbReference type="ARBA" id="ARBA00004651"/>
    </source>
</evidence>
<dbReference type="GO" id="GO:0035435">
    <property type="term" value="P:phosphate ion transmembrane transport"/>
    <property type="evidence" value="ECO:0007669"/>
    <property type="project" value="InterPro"/>
</dbReference>
<sequence>MVNKSSYQKRKINNIIALSLASFATVLGIFFLFWILGILLFNGLSHISWEIFSVDGAPPGIEPSGLRHALVGHLMLTVTSTMIGVPMGLLAGTYLSEYGANSRFANFTRDISDIMMSAPSIIIGVFVYGILVMPFKQFSGWAGSIALAIIMIPVIIRTTDDMLALVPRELREAAYALGAPKWKVIVQIVYKGAITGITTGILLGVARVAGETAPLLFTAFNNNFYSMDMSRSIASLTVTMFNYTMSPFEDWQAIGWASAAILAFSILAINIVGRIIIKRKKR</sequence>
<dbReference type="Gene3D" id="1.10.3720.10">
    <property type="entry name" value="MetI-like"/>
    <property type="match status" value="1"/>
</dbReference>
<dbReference type="Pfam" id="PF00528">
    <property type="entry name" value="BPD_transp_1"/>
    <property type="match status" value="1"/>
</dbReference>
<dbReference type="GO" id="GO:0005315">
    <property type="term" value="F:phosphate transmembrane transporter activity"/>
    <property type="evidence" value="ECO:0007669"/>
    <property type="project" value="InterPro"/>
</dbReference>
<evidence type="ECO:0000256" key="3">
    <source>
        <dbReference type="ARBA" id="ARBA00016864"/>
    </source>
</evidence>
<reference evidence="12 13" key="1">
    <citation type="journal article" date="2017" name="Front. Microbiol.">
        <title>Comparative Genomic Analysis of the Class Epsilonproteobacteria and Proposed Reclassification to Epsilonbacteraeota (phyl. nov.).</title>
        <authorList>
            <person name="Waite D.W."/>
            <person name="Vanwonterghem I."/>
            <person name="Rinke C."/>
            <person name="Parks D.H."/>
            <person name="Zhang Y."/>
            <person name="Takai K."/>
            <person name="Sievert S.M."/>
            <person name="Simon J."/>
            <person name="Campbell B.J."/>
            <person name="Hanson T.E."/>
            <person name="Woyke T."/>
            <person name="Klotz M.G."/>
            <person name="Hugenholtz P."/>
        </authorList>
    </citation>
    <scope>NUCLEOTIDE SEQUENCE [LARGE SCALE GENOMIC DNA]</scope>
    <source>
        <strain evidence="12">UBA11420</strain>
    </source>
</reference>
<dbReference type="InterPro" id="IPR051408">
    <property type="entry name" value="Phosphate_transprt_permease"/>
</dbReference>
<evidence type="ECO:0000256" key="4">
    <source>
        <dbReference type="ARBA" id="ARBA00022448"/>
    </source>
</evidence>
<protein>
    <recommendedName>
        <fullName evidence="3 10">Phosphate transport system permease protein PstA</fullName>
    </recommendedName>
</protein>
<dbReference type="STRING" id="366522.GCA_001548055_00549"/>
<comment type="caution">
    <text evidence="12">The sequence shown here is derived from an EMBL/GenBank/DDBJ whole genome shotgun (WGS) entry which is preliminary data.</text>
</comment>
<dbReference type="Proteomes" id="UP000231638">
    <property type="component" value="Unassembled WGS sequence"/>
</dbReference>
<dbReference type="EMBL" id="DLUG01000067">
    <property type="protein sequence ID" value="DAB36907.1"/>
    <property type="molecule type" value="Genomic_DNA"/>
</dbReference>
<evidence type="ECO:0000256" key="2">
    <source>
        <dbReference type="ARBA" id="ARBA00007069"/>
    </source>
</evidence>
<evidence type="ECO:0000256" key="5">
    <source>
        <dbReference type="ARBA" id="ARBA00022475"/>
    </source>
</evidence>
<feature type="transmembrane region" description="Helical" evidence="10">
    <location>
        <begin position="12"/>
        <end position="41"/>
    </location>
</feature>
<feature type="domain" description="ABC transmembrane type-1" evidence="11">
    <location>
        <begin position="70"/>
        <end position="273"/>
    </location>
</feature>
<feature type="transmembrane region" description="Helical" evidence="10">
    <location>
        <begin position="253"/>
        <end position="277"/>
    </location>
</feature>
<comment type="similarity">
    <text evidence="2 10">Belongs to the binding-protein-dependent transport system permease family. CysTW subfamily.</text>
</comment>
<evidence type="ECO:0000256" key="7">
    <source>
        <dbReference type="ARBA" id="ARBA00022692"/>
    </source>
</evidence>
<proteinExistence type="inferred from homology"/>
<evidence type="ECO:0000313" key="13">
    <source>
        <dbReference type="Proteomes" id="UP000231638"/>
    </source>
</evidence>